<proteinExistence type="predicted"/>
<protein>
    <submittedName>
        <fullName evidence="1">Uncharacterized protein</fullName>
    </submittedName>
</protein>
<accession>X1GKY0</accession>
<dbReference type="EMBL" id="BARU01018612">
    <property type="protein sequence ID" value="GAH58556.1"/>
    <property type="molecule type" value="Genomic_DNA"/>
</dbReference>
<sequence length="183" mass="21589">MDTEWPLDPDRKFESPHFILEALKQKQQENAWLREGGPDREDDWYPSYDYSYTAYECLTVDELRRAFLYGNWSIRQCFTYKNLAFINQVNAGDEWWALKKFKDGTLLAFESITMIAVIHRAQDYFSDFIEQLLNATYDQCYDLEYTSDEFNKKYESDSGSTTNGILRVNSSRQAIKGLKKNDV</sequence>
<organism evidence="1">
    <name type="scientific">marine sediment metagenome</name>
    <dbReference type="NCBI Taxonomy" id="412755"/>
    <lineage>
        <taxon>unclassified sequences</taxon>
        <taxon>metagenomes</taxon>
        <taxon>ecological metagenomes</taxon>
    </lineage>
</organism>
<name>X1GKY0_9ZZZZ</name>
<gene>
    <name evidence="1" type="ORF">S03H2_30756</name>
</gene>
<evidence type="ECO:0000313" key="1">
    <source>
        <dbReference type="EMBL" id="GAH58556.1"/>
    </source>
</evidence>
<dbReference type="AlphaFoldDB" id="X1GKY0"/>
<comment type="caution">
    <text evidence="1">The sequence shown here is derived from an EMBL/GenBank/DDBJ whole genome shotgun (WGS) entry which is preliminary data.</text>
</comment>
<reference evidence="1" key="1">
    <citation type="journal article" date="2014" name="Front. Microbiol.">
        <title>High frequency of phylogenetically diverse reductive dehalogenase-homologous genes in deep subseafloor sedimentary metagenomes.</title>
        <authorList>
            <person name="Kawai M."/>
            <person name="Futagami T."/>
            <person name="Toyoda A."/>
            <person name="Takaki Y."/>
            <person name="Nishi S."/>
            <person name="Hori S."/>
            <person name="Arai W."/>
            <person name="Tsubouchi T."/>
            <person name="Morono Y."/>
            <person name="Uchiyama I."/>
            <person name="Ito T."/>
            <person name="Fujiyama A."/>
            <person name="Inagaki F."/>
            <person name="Takami H."/>
        </authorList>
    </citation>
    <scope>NUCLEOTIDE SEQUENCE</scope>
    <source>
        <strain evidence="1">Expedition CK06-06</strain>
    </source>
</reference>